<comment type="similarity">
    <text evidence="12 14">Belongs to the TonB-dependent receptor family.</text>
</comment>
<dbReference type="PANTHER" id="PTHR32552:SF81">
    <property type="entry name" value="TONB-DEPENDENT OUTER MEMBRANE RECEPTOR"/>
    <property type="match status" value="1"/>
</dbReference>
<evidence type="ECO:0000256" key="2">
    <source>
        <dbReference type="ARBA" id="ARBA00022448"/>
    </source>
</evidence>
<dbReference type="Pfam" id="PF07715">
    <property type="entry name" value="Plug"/>
    <property type="match status" value="1"/>
</dbReference>
<dbReference type="GO" id="GO:0006826">
    <property type="term" value="P:iron ion transport"/>
    <property type="evidence" value="ECO:0007669"/>
    <property type="project" value="UniProtKB-KW"/>
</dbReference>
<evidence type="ECO:0000256" key="10">
    <source>
        <dbReference type="ARBA" id="ARBA00023136"/>
    </source>
</evidence>
<evidence type="ECO:0000259" key="18">
    <source>
        <dbReference type="Pfam" id="PF07715"/>
    </source>
</evidence>
<feature type="region of interest" description="Disordered" evidence="15">
    <location>
        <begin position="224"/>
        <end position="243"/>
    </location>
</feature>
<feature type="signal peptide" evidence="16">
    <location>
        <begin position="1"/>
        <end position="25"/>
    </location>
</feature>
<dbReference type="EMBL" id="CP028324">
    <property type="protein sequence ID" value="AVR95595.1"/>
    <property type="molecule type" value="Genomic_DNA"/>
</dbReference>
<dbReference type="SUPFAM" id="SSF56935">
    <property type="entry name" value="Porins"/>
    <property type="match status" value="1"/>
</dbReference>
<keyword evidence="6 16" id="KW-0732">Signal</keyword>
<evidence type="ECO:0000256" key="11">
    <source>
        <dbReference type="ARBA" id="ARBA00023237"/>
    </source>
</evidence>
<organism evidence="19 20">
    <name type="scientific">Pseudoduganella armeniaca</name>
    <dbReference type="NCBI Taxonomy" id="2072590"/>
    <lineage>
        <taxon>Bacteria</taxon>
        <taxon>Pseudomonadati</taxon>
        <taxon>Pseudomonadota</taxon>
        <taxon>Betaproteobacteria</taxon>
        <taxon>Burkholderiales</taxon>
        <taxon>Oxalobacteraceae</taxon>
        <taxon>Telluria group</taxon>
        <taxon>Pseudoduganella</taxon>
    </lineage>
</organism>
<keyword evidence="20" id="KW-1185">Reference proteome</keyword>
<evidence type="ECO:0000256" key="6">
    <source>
        <dbReference type="ARBA" id="ARBA00022729"/>
    </source>
</evidence>
<comment type="subcellular location">
    <subcellularLocation>
        <location evidence="1 12">Cell outer membrane</location>
        <topology evidence="1 12">Multi-pass membrane protein</topology>
    </subcellularLocation>
</comment>
<keyword evidence="4" id="KW-0410">Iron transport</keyword>
<feature type="domain" description="TonB-dependent receptor-like beta-barrel" evidence="17">
    <location>
        <begin position="285"/>
        <end position="728"/>
    </location>
</feature>
<accession>A0A2R4C7M4</accession>
<evidence type="ECO:0000256" key="1">
    <source>
        <dbReference type="ARBA" id="ARBA00004571"/>
    </source>
</evidence>
<evidence type="ECO:0000256" key="4">
    <source>
        <dbReference type="ARBA" id="ARBA00022496"/>
    </source>
</evidence>
<sequence>MSESTRYTARTLIALAIAAAFPLHGAIAQEAQQPATGSDSASDVVVEKRQPGQLEQVIVTAQRRAENIKDVPMSIATVKGEKLDVLTSGGQDIRFLSGRSPSVAIESDYGRTFPRFYIRGLGNTDFDLNASQPVGLVMDDIVQENPMLKGFPVFDVDQVEVLRGPQGTLFGRNSPAGVIKFDSAKPVFKTEGYLSAGFGKDRIRNIDGAYNIPVSDTVAVRFSGQSQHRGDRVHNDRPTGTRDFEGYKDNAARLQVLVKPTANFSALFNVHGRDMDGTATLFRANILKKGTNDLVDNFDYGSYPTDGINEQHLKNKGASLRMRWDLPGITLHSITGYEKLDFFSRADVDGGYGASYAPPMGPGFIPFLVETADLIPNHKQISQELRAESSTKGPLQWIAGVFYFKEDIQIDSISFNSLAPGNPQNANYATQEQNAKSWAAFGSLNYAINDRLKVRGGLRYTSDKKDFVAKRIETTGRSYHQLSDDSTNISWDASGTYVLTKDTNLFARIATGYRAPSMQGRLNDLSSRPSMAGAEKVLSYEAGIKQDLFDRRARLSATAFHYRVKDKQLTAGSGSINMNQLLNADKATGQGVELDIQANLSDSLSATFGSSYNDTEIKDSSLYVLPCGGGCTVTNPVSFVNGTRVALINGNPLPRAPKWQHNFTLKYSTPVANGEFYAFTDWSYRSSYNFFLYEAVEYKAKDLLEGGLRLGYKWGDGKYDLAVYGRNITDEVQSVGAIDFNNMTGILNEPRTYGVQFKMNF</sequence>
<evidence type="ECO:0000313" key="19">
    <source>
        <dbReference type="EMBL" id="AVR95595.1"/>
    </source>
</evidence>
<dbReference type="KEGG" id="masz:C9I28_07520"/>
<keyword evidence="11 12" id="KW-0998">Cell outer membrane</keyword>
<keyword evidence="10 12" id="KW-0472">Membrane</keyword>
<keyword evidence="9 14" id="KW-0798">TonB box</keyword>
<feature type="chain" id="PRO_5015318433" evidence="16">
    <location>
        <begin position="26"/>
        <end position="761"/>
    </location>
</feature>
<feature type="compositionally biased region" description="Basic and acidic residues" evidence="15">
    <location>
        <begin position="228"/>
        <end position="243"/>
    </location>
</feature>
<dbReference type="Pfam" id="PF00593">
    <property type="entry name" value="TonB_dep_Rec_b-barrel"/>
    <property type="match status" value="1"/>
</dbReference>
<keyword evidence="19" id="KW-0675">Receptor</keyword>
<dbReference type="OrthoDB" id="8538693at2"/>
<dbReference type="PROSITE" id="PS52016">
    <property type="entry name" value="TONB_DEPENDENT_REC_3"/>
    <property type="match status" value="1"/>
</dbReference>
<dbReference type="GO" id="GO:0009279">
    <property type="term" value="C:cell outer membrane"/>
    <property type="evidence" value="ECO:0007669"/>
    <property type="project" value="UniProtKB-SubCell"/>
</dbReference>
<dbReference type="RefSeq" id="WP_107140946.1">
    <property type="nucleotide sequence ID" value="NZ_CP028324.1"/>
</dbReference>
<proteinExistence type="inferred from homology"/>
<reference evidence="19 20" key="1">
    <citation type="submission" date="2018-03" db="EMBL/GenBank/DDBJ databases">
        <title>Massilia armeniaca sp. nov., isolated from desert soil.</title>
        <authorList>
            <person name="Huang H."/>
            <person name="Ren M."/>
        </authorList>
    </citation>
    <scope>NUCLEOTIDE SEQUENCE [LARGE SCALE GENOMIC DNA]</scope>
    <source>
        <strain evidence="19 20">ZMN-3</strain>
    </source>
</reference>
<dbReference type="Gene3D" id="2.40.170.20">
    <property type="entry name" value="TonB-dependent receptor, beta-barrel domain"/>
    <property type="match status" value="1"/>
</dbReference>
<name>A0A2R4C7M4_9BURK</name>
<evidence type="ECO:0000256" key="14">
    <source>
        <dbReference type="RuleBase" id="RU003357"/>
    </source>
</evidence>
<dbReference type="InterPro" id="IPR010917">
    <property type="entry name" value="TonB_rcpt_CS"/>
</dbReference>
<evidence type="ECO:0000256" key="8">
    <source>
        <dbReference type="ARBA" id="ARBA00023065"/>
    </source>
</evidence>
<feature type="domain" description="TonB-dependent receptor plug" evidence="18">
    <location>
        <begin position="68"/>
        <end position="178"/>
    </location>
</feature>
<keyword evidence="2 12" id="KW-0813">Transport</keyword>
<evidence type="ECO:0000256" key="3">
    <source>
        <dbReference type="ARBA" id="ARBA00022452"/>
    </source>
</evidence>
<gene>
    <name evidence="19" type="ORF">C9I28_07520</name>
</gene>
<keyword evidence="7" id="KW-0408">Iron</keyword>
<evidence type="ECO:0000256" key="5">
    <source>
        <dbReference type="ARBA" id="ARBA00022692"/>
    </source>
</evidence>
<dbReference type="PANTHER" id="PTHR32552">
    <property type="entry name" value="FERRICHROME IRON RECEPTOR-RELATED"/>
    <property type="match status" value="1"/>
</dbReference>
<dbReference type="InterPro" id="IPR036942">
    <property type="entry name" value="Beta-barrel_TonB_sf"/>
</dbReference>
<protein>
    <submittedName>
        <fullName evidence="19">TonB-dependent receptor</fullName>
    </submittedName>
</protein>
<dbReference type="PROSITE" id="PS01156">
    <property type="entry name" value="TONB_DEPENDENT_REC_2"/>
    <property type="match status" value="1"/>
</dbReference>
<evidence type="ECO:0000256" key="12">
    <source>
        <dbReference type="PROSITE-ProRule" id="PRU01360"/>
    </source>
</evidence>
<evidence type="ECO:0000256" key="16">
    <source>
        <dbReference type="SAM" id="SignalP"/>
    </source>
</evidence>
<dbReference type="InterPro" id="IPR000531">
    <property type="entry name" value="Beta-barrel_TonB"/>
</dbReference>
<evidence type="ECO:0000256" key="15">
    <source>
        <dbReference type="SAM" id="MobiDB-lite"/>
    </source>
</evidence>
<keyword evidence="3 12" id="KW-1134">Transmembrane beta strand</keyword>
<dbReference type="Proteomes" id="UP000240505">
    <property type="component" value="Chromosome"/>
</dbReference>
<evidence type="ECO:0000256" key="13">
    <source>
        <dbReference type="PROSITE-ProRule" id="PRU10144"/>
    </source>
</evidence>
<evidence type="ECO:0000313" key="20">
    <source>
        <dbReference type="Proteomes" id="UP000240505"/>
    </source>
</evidence>
<dbReference type="InterPro" id="IPR039426">
    <property type="entry name" value="TonB-dep_rcpt-like"/>
</dbReference>
<evidence type="ECO:0000256" key="7">
    <source>
        <dbReference type="ARBA" id="ARBA00023004"/>
    </source>
</evidence>
<feature type="short sequence motif" description="TonB C-terminal box" evidence="13">
    <location>
        <begin position="744"/>
        <end position="761"/>
    </location>
</feature>
<keyword evidence="5 12" id="KW-0812">Transmembrane</keyword>
<dbReference type="InterPro" id="IPR012910">
    <property type="entry name" value="Plug_dom"/>
</dbReference>
<evidence type="ECO:0000259" key="17">
    <source>
        <dbReference type="Pfam" id="PF00593"/>
    </source>
</evidence>
<evidence type="ECO:0000256" key="9">
    <source>
        <dbReference type="ARBA" id="ARBA00023077"/>
    </source>
</evidence>
<dbReference type="AlphaFoldDB" id="A0A2R4C7M4"/>
<keyword evidence="8" id="KW-0406">Ion transport</keyword>